<dbReference type="PANTHER" id="PTHR30537:SF3">
    <property type="entry name" value="TRANSCRIPTIONAL REGULATORY PROTEIN"/>
    <property type="match status" value="1"/>
</dbReference>
<name>A0A7G9SL26_9SPHN</name>
<dbReference type="PANTHER" id="PTHR30537">
    <property type="entry name" value="HTH-TYPE TRANSCRIPTIONAL REGULATOR"/>
    <property type="match status" value="1"/>
</dbReference>
<keyword evidence="3" id="KW-0238">DNA-binding</keyword>
<dbReference type="InterPro" id="IPR036388">
    <property type="entry name" value="WH-like_DNA-bd_sf"/>
</dbReference>
<dbReference type="SUPFAM" id="SSF53850">
    <property type="entry name" value="Periplasmic binding protein-like II"/>
    <property type="match status" value="1"/>
</dbReference>
<dbReference type="InterPro" id="IPR036390">
    <property type="entry name" value="WH_DNA-bd_sf"/>
</dbReference>
<reference evidence="6 7" key="1">
    <citation type="submission" date="2020-08" db="EMBL/GenBank/DDBJ databases">
        <title>Genome sequence of Sphingomonas lutea KCTC 23642T.</title>
        <authorList>
            <person name="Hyun D.-W."/>
            <person name="Bae J.-W."/>
        </authorList>
    </citation>
    <scope>NUCLEOTIDE SEQUENCE [LARGE SCALE GENOMIC DNA]</scope>
    <source>
        <strain evidence="6 7">KCTC 23642</strain>
    </source>
</reference>
<gene>
    <name evidence="6" type="ORF">H9L13_05940</name>
</gene>
<comment type="similarity">
    <text evidence="1">Belongs to the LysR transcriptional regulatory family.</text>
</comment>
<evidence type="ECO:0000256" key="3">
    <source>
        <dbReference type="ARBA" id="ARBA00023125"/>
    </source>
</evidence>
<dbReference type="InterPro" id="IPR000847">
    <property type="entry name" value="LysR_HTH_N"/>
</dbReference>
<feature type="domain" description="HTH lysR-type" evidence="5">
    <location>
        <begin position="2"/>
        <end position="59"/>
    </location>
</feature>
<keyword evidence="2" id="KW-0805">Transcription regulation</keyword>
<dbReference type="Gene3D" id="1.10.10.10">
    <property type="entry name" value="Winged helix-like DNA-binding domain superfamily/Winged helix DNA-binding domain"/>
    <property type="match status" value="1"/>
</dbReference>
<dbReference type="PROSITE" id="PS50931">
    <property type="entry name" value="HTH_LYSR"/>
    <property type="match status" value="1"/>
</dbReference>
<evidence type="ECO:0000256" key="4">
    <source>
        <dbReference type="ARBA" id="ARBA00023163"/>
    </source>
</evidence>
<evidence type="ECO:0000256" key="1">
    <source>
        <dbReference type="ARBA" id="ARBA00009437"/>
    </source>
</evidence>
<dbReference type="GO" id="GO:0006351">
    <property type="term" value="P:DNA-templated transcription"/>
    <property type="evidence" value="ECO:0007669"/>
    <property type="project" value="TreeGrafter"/>
</dbReference>
<accession>A0A7G9SL26</accession>
<evidence type="ECO:0000259" key="5">
    <source>
        <dbReference type="PROSITE" id="PS50931"/>
    </source>
</evidence>
<dbReference type="Pfam" id="PF03466">
    <property type="entry name" value="LysR_substrate"/>
    <property type="match status" value="1"/>
</dbReference>
<dbReference type="EMBL" id="CP060718">
    <property type="protein sequence ID" value="QNN68551.1"/>
    <property type="molecule type" value="Genomic_DNA"/>
</dbReference>
<protein>
    <submittedName>
        <fullName evidence="6">LysR family transcriptional regulator</fullName>
    </submittedName>
</protein>
<evidence type="ECO:0000313" key="6">
    <source>
        <dbReference type="EMBL" id="QNN68551.1"/>
    </source>
</evidence>
<dbReference type="AlphaFoldDB" id="A0A7G9SL26"/>
<dbReference type="Pfam" id="PF00126">
    <property type="entry name" value="HTH_1"/>
    <property type="match status" value="1"/>
</dbReference>
<dbReference type="KEGG" id="slut:H9L13_05940"/>
<dbReference type="SUPFAM" id="SSF46785">
    <property type="entry name" value="Winged helix' DNA-binding domain"/>
    <property type="match status" value="1"/>
</dbReference>
<sequence>MMDWDDLRYFLAVAREGSTLRAGRALRTSQTTVARRIAALEQALGFPLFEKRQAGYALTPAGEELLAKAGAVEQAIDDFAGAASGQARAVRGTVKITTEEIYAITLLTPLLTELHQRFPDIVIELDTSQKVRDLGAGEADVSLRSTAMAQPAGLVGRRLCIDDWALYCSRAYGERHGVPTTIEELRSHSFIGGGGGNLWIHYQAWLQALGLEQQVAMHHATSGGLLSGVRAGFGIAVLPCVVADADPDLIRCMAPRHDHERVLWLFTHERVRHTPRVRTVIDFLYERLSRHVQQLEATRTAAAA</sequence>
<dbReference type="InterPro" id="IPR058163">
    <property type="entry name" value="LysR-type_TF_proteobact-type"/>
</dbReference>
<evidence type="ECO:0000256" key="2">
    <source>
        <dbReference type="ARBA" id="ARBA00023015"/>
    </source>
</evidence>
<evidence type="ECO:0000313" key="7">
    <source>
        <dbReference type="Proteomes" id="UP000515971"/>
    </source>
</evidence>
<keyword evidence="4" id="KW-0804">Transcription</keyword>
<proteinExistence type="inferred from homology"/>
<keyword evidence="7" id="KW-1185">Reference proteome</keyword>
<dbReference type="Proteomes" id="UP000515971">
    <property type="component" value="Chromosome"/>
</dbReference>
<dbReference type="GO" id="GO:0043565">
    <property type="term" value="F:sequence-specific DNA binding"/>
    <property type="evidence" value="ECO:0007669"/>
    <property type="project" value="TreeGrafter"/>
</dbReference>
<dbReference type="Gene3D" id="3.40.190.290">
    <property type="match status" value="1"/>
</dbReference>
<dbReference type="InterPro" id="IPR005119">
    <property type="entry name" value="LysR_subst-bd"/>
</dbReference>
<organism evidence="6 7">
    <name type="scientific">Sphingomonas lutea</name>
    <dbReference type="NCBI Taxonomy" id="1045317"/>
    <lineage>
        <taxon>Bacteria</taxon>
        <taxon>Pseudomonadati</taxon>
        <taxon>Pseudomonadota</taxon>
        <taxon>Alphaproteobacteria</taxon>
        <taxon>Sphingomonadales</taxon>
        <taxon>Sphingomonadaceae</taxon>
        <taxon>Sphingomonas</taxon>
    </lineage>
</organism>
<dbReference type="GO" id="GO:0003700">
    <property type="term" value="F:DNA-binding transcription factor activity"/>
    <property type="evidence" value="ECO:0007669"/>
    <property type="project" value="InterPro"/>
</dbReference>